<dbReference type="Pfam" id="PF12937">
    <property type="entry name" value="F-box-like"/>
    <property type="match status" value="1"/>
</dbReference>
<evidence type="ECO:0000259" key="1">
    <source>
        <dbReference type="PROSITE" id="PS50181"/>
    </source>
</evidence>
<dbReference type="EMBL" id="KI894013">
    <property type="protein sequence ID" value="OCF48744.1"/>
    <property type="molecule type" value="Genomic_DNA"/>
</dbReference>
<evidence type="ECO:0000313" key="3">
    <source>
        <dbReference type="EMBL" id="WWC72967.1"/>
    </source>
</evidence>
<proteinExistence type="predicted"/>
<dbReference type="Proteomes" id="UP000094020">
    <property type="component" value="Chromosome 10"/>
</dbReference>
<accession>A0A1B9HZQ7</accession>
<dbReference type="InterPro" id="IPR036047">
    <property type="entry name" value="F-box-like_dom_sf"/>
</dbReference>
<organism evidence="2">
    <name type="scientific">Kwoniella pini CBS 10737</name>
    <dbReference type="NCBI Taxonomy" id="1296096"/>
    <lineage>
        <taxon>Eukaryota</taxon>
        <taxon>Fungi</taxon>
        <taxon>Dikarya</taxon>
        <taxon>Basidiomycota</taxon>
        <taxon>Agaricomycotina</taxon>
        <taxon>Tremellomycetes</taxon>
        <taxon>Tremellales</taxon>
        <taxon>Cryptococcaceae</taxon>
        <taxon>Kwoniella</taxon>
    </lineage>
</organism>
<dbReference type="GeneID" id="30173894"/>
<sequence length="596" mass="68727">MPRKPALVLCAKPPYPPSTSPIEQLPSELKLRVVSYLTKSDANNLAITSRSLQDAAESSIWSTILISMPEKWEYQKRLWEKIRILGGWKVQNKLTPENEDLLNSFNSTMTQIDWSSIQGEPYWEVRCLKFLARINQVLSALERHSARISWIKKLELDFPQIPGDPFAKYENLHELIKLIRNNLRIFKIGAEVLDLRLMDTNHKSLEPCTSDCFNHVGFTALHSLKLHTLDIDLSEFYRSDCEISRVLQIAGDSVQYLILGPNWSELLGPRKRKEAHESINLSLLKSLTLHHLDPRAFPAIYRIIKAAPYLENLSIHCSKDGGAWADYSEDLSSTEVKTLREHNGLKRVEWYGGLYARWCFEKISEEGFDNVKITVQNQDIGSESETYIENILVPPFASLKVILVPCRTTKWSRHLAAPDWAKAPPPRNSISPHVINHLRQAPNLLAIQFSCLSNLSIEEALDSSKWNDKRVNGVLIRCYTNQATGEEFYHFKRLELLTVQPKIYDHQYAEKYETMRKAGEIRWVDHTSFRNATVPPPILNKVYKLLGQSIEWQEPGRNMELPESAWQVLRLWRVKLPDKGLEGRKMITRKMARSLQ</sequence>
<reference evidence="3" key="4">
    <citation type="submission" date="2024-02" db="EMBL/GenBank/DDBJ databases">
        <title>Comparative genomics of Cryptococcus and Kwoniella reveals pathogenesis evolution and contrasting modes of karyotype evolution via chromosome fusion or intercentromeric recombination.</title>
        <authorList>
            <person name="Coelho M.A."/>
            <person name="David-Palma M."/>
            <person name="Shea T."/>
            <person name="Bowers K."/>
            <person name="McGinley-Smith S."/>
            <person name="Mohammad A.W."/>
            <person name="Gnirke A."/>
            <person name="Yurkov A.M."/>
            <person name="Nowrousian M."/>
            <person name="Sun S."/>
            <person name="Cuomo C.A."/>
            <person name="Heitman J."/>
        </authorList>
    </citation>
    <scope>NUCLEOTIDE SEQUENCE</scope>
    <source>
        <strain evidence="3">CBS 10737</strain>
    </source>
</reference>
<reference evidence="2" key="1">
    <citation type="submission" date="2013-07" db="EMBL/GenBank/DDBJ databases">
        <title>The Genome Sequence of Cryptococcus pinus CBS10737.</title>
        <authorList>
            <consortium name="The Broad Institute Genome Sequencing Platform"/>
            <person name="Cuomo C."/>
            <person name="Litvintseva A."/>
            <person name="Chen Y."/>
            <person name="Heitman J."/>
            <person name="Sun S."/>
            <person name="Springer D."/>
            <person name="Dromer F."/>
            <person name="Young S.K."/>
            <person name="Zeng Q."/>
            <person name="Gargeya S."/>
            <person name="Fitzgerald M."/>
            <person name="Abouelleil A."/>
            <person name="Alvarado L."/>
            <person name="Berlin A.M."/>
            <person name="Chapman S.B."/>
            <person name="Dewar J."/>
            <person name="Goldberg J."/>
            <person name="Griggs A."/>
            <person name="Gujja S."/>
            <person name="Hansen M."/>
            <person name="Howarth C."/>
            <person name="Imamovic A."/>
            <person name="Larimer J."/>
            <person name="McCowan C."/>
            <person name="Murphy C."/>
            <person name="Pearson M."/>
            <person name="Priest M."/>
            <person name="Roberts A."/>
            <person name="Saif S."/>
            <person name="Shea T."/>
            <person name="Sykes S."/>
            <person name="Wortman J."/>
            <person name="Nusbaum C."/>
            <person name="Birren B."/>
        </authorList>
    </citation>
    <scope>NUCLEOTIDE SEQUENCE [LARGE SCALE GENOMIC DNA]</scope>
    <source>
        <strain evidence="2">CBS 10737</strain>
    </source>
</reference>
<dbReference type="InterPro" id="IPR001810">
    <property type="entry name" value="F-box_dom"/>
</dbReference>
<gene>
    <name evidence="2" type="ORF">I206_05525</name>
    <name evidence="3" type="ORF">I206_106931</name>
</gene>
<dbReference type="RefSeq" id="XP_019009963.1">
    <property type="nucleotide sequence ID" value="XM_019157245.1"/>
</dbReference>
<protein>
    <recommendedName>
        <fullName evidence="1">F-box domain-containing protein</fullName>
    </recommendedName>
</protein>
<dbReference type="AlphaFoldDB" id="A0A1B9HZQ7"/>
<dbReference type="OrthoDB" id="2563704at2759"/>
<dbReference type="EMBL" id="CP144528">
    <property type="protein sequence ID" value="WWC72967.1"/>
    <property type="molecule type" value="Genomic_DNA"/>
</dbReference>
<name>A0A1B9HZQ7_9TREE</name>
<keyword evidence="4" id="KW-1185">Reference proteome</keyword>
<dbReference type="PROSITE" id="PS50181">
    <property type="entry name" value="FBOX"/>
    <property type="match status" value="1"/>
</dbReference>
<dbReference type="KEGG" id="kpin:30173894"/>
<evidence type="ECO:0000313" key="4">
    <source>
        <dbReference type="Proteomes" id="UP000094020"/>
    </source>
</evidence>
<reference evidence="3" key="2">
    <citation type="submission" date="2013-07" db="EMBL/GenBank/DDBJ databases">
        <authorList>
            <consortium name="The Broad Institute Genome Sequencing Platform"/>
            <person name="Cuomo C."/>
            <person name="Litvintseva A."/>
            <person name="Chen Y."/>
            <person name="Heitman J."/>
            <person name="Sun S."/>
            <person name="Springer D."/>
            <person name="Dromer F."/>
            <person name="Young S.K."/>
            <person name="Zeng Q."/>
            <person name="Gargeya S."/>
            <person name="Fitzgerald M."/>
            <person name="Abouelleil A."/>
            <person name="Alvarado L."/>
            <person name="Berlin A.M."/>
            <person name="Chapman S.B."/>
            <person name="Dewar J."/>
            <person name="Goldberg J."/>
            <person name="Griggs A."/>
            <person name="Gujja S."/>
            <person name="Hansen M."/>
            <person name="Howarth C."/>
            <person name="Imamovic A."/>
            <person name="Larimer J."/>
            <person name="McCowan C."/>
            <person name="Murphy C."/>
            <person name="Pearson M."/>
            <person name="Priest M."/>
            <person name="Roberts A."/>
            <person name="Saif S."/>
            <person name="Shea T."/>
            <person name="Sykes S."/>
            <person name="Wortman J."/>
            <person name="Nusbaum C."/>
            <person name="Birren B."/>
        </authorList>
    </citation>
    <scope>NUCLEOTIDE SEQUENCE</scope>
    <source>
        <strain evidence="3">CBS 10737</strain>
    </source>
</reference>
<feature type="domain" description="F-box" evidence="1">
    <location>
        <begin position="19"/>
        <end position="64"/>
    </location>
</feature>
<dbReference type="SUPFAM" id="SSF81383">
    <property type="entry name" value="F-box domain"/>
    <property type="match status" value="1"/>
</dbReference>
<evidence type="ECO:0000313" key="2">
    <source>
        <dbReference type="EMBL" id="OCF48744.1"/>
    </source>
</evidence>
<reference evidence="2" key="3">
    <citation type="submission" date="2016-07" db="EMBL/GenBank/DDBJ databases">
        <title>Evolution of pathogenesis and genome organization in the Tremellales.</title>
        <authorList>
            <person name="Cuomo C."/>
            <person name="Litvintseva A."/>
            <person name="Heitman J."/>
            <person name="Chen Y."/>
            <person name="Sun S."/>
            <person name="Springer D."/>
            <person name="Dromer F."/>
            <person name="Young S."/>
            <person name="Zeng Q."/>
            <person name="Chapman S."/>
            <person name="Gujja S."/>
            <person name="Saif S."/>
            <person name="Birren B."/>
        </authorList>
    </citation>
    <scope>NUCLEOTIDE SEQUENCE</scope>
    <source>
        <strain evidence="2">CBS 10737</strain>
    </source>
</reference>